<dbReference type="Proteomes" id="UP001194746">
    <property type="component" value="Unassembled WGS sequence"/>
</dbReference>
<accession>A0AAD4CEJ9</accession>
<dbReference type="CDD" id="cd00609">
    <property type="entry name" value="AAT_like"/>
    <property type="match status" value="1"/>
</dbReference>
<dbReference type="GO" id="GO:0006520">
    <property type="term" value="P:amino acid metabolic process"/>
    <property type="evidence" value="ECO:0007669"/>
    <property type="project" value="TreeGrafter"/>
</dbReference>
<evidence type="ECO:0000313" key="4">
    <source>
        <dbReference type="Proteomes" id="UP001194746"/>
    </source>
</evidence>
<reference evidence="3" key="2">
    <citation type="submission" date="2020-02" db="EMBL/GenBank/DDBJ databases">
        <authorList>
            <person name="Gilchrist C.L.M."/>
            <person name="Chooi Y.-H."/>
        </authorList>
    </citation>
    <scope>NUCLEOTIDE SEQUENCE</scope>
    <source>
        <strain evidence="3">MST-FP2251</strain>
    </source>
</reference>
<proteinExistence type="predicted"/>
<dbReference type="InterPro" id="IPR015421">
    <property type="entry name" value="PyrdxlP-dep_Trfase_major"/>
</dbReference>
<comment type="caution">
    <text evidence="3">The sequence shown here is derived from an EMBL/GenBank/DDBJ whole genome shotgun (WGS) entry which is preliminary data.</text>
</comment>
<dbReference type="SUPFAM" id="SSF53383">
    <property type="entry name" value="PLP-dependent transferases"/>
    <property type="match status" value="1"/>
</dbReference>
<dbReference type="GO" id="GO:0008483">
    <property type="term" value="F:transaminase activity"/>
    <property type="evidence" value="ECO:0007669"/>
    <property type="project" value="TreeGrafter"/>
</dbReference>
<name>A0AAD4CEJ9_ASPNN</name>
<dbReference type="Gene3D" id="3.40.640.10">
    <property type="entry name" value="Type I PLP-dependent aspartate aminotransferase-like (Major domain)"/>
    <property type="match status" value="1"/>
</dbReference>
<gene>
    <name evidence="3" type="ORF">FE257_000939</name>
</gene>
<protein>
    <recommendedName>
        <fullName evidence="2">Aminotransferase class I/classII large domain-containing protein</fullName>
    </recommendedName>
</protein>
<evidence type="ECO:0000259" key="2">
    <source>
        <dbReference type="Pfam" id="PF00155"/>
    </source>
</evidence>
<dbReference type="PANTHER" id="PTHR43795:SF63">
    <property type="entry name" value="PUTATIVE (AFU_ORTHOLOGUE AFUA_4G00630)-RELATED"/>
    <property type="match status" value="1"/>
</dbReference>
<reference evidence="3" key="1">
    <citation type="journal article" date="2019" name="Beilstein J. Org. Chem.">
        <title>Nanangenines: drimane sesquiterpenoids as the dominant metabolite cohort of a novel Australian fungus, Aspergillus nanangensis.</title>
        <authorList>
            <person name="Lacey H.J."/>
            <person name="Gilchrist C.L.M."/>
            <person name="Crombie A."/>
            <person name="Kalaitzis J.A."/>
            <person name="Vuong D."/>
            <person name="Rutledge P.J."/>
            <person name="Turner P."/>
            <person name="Pitt J.I."/>
            <person name="Lacey E."/>
            <person name="Chooi Y.H."/>
            <person name="Piggott A.M."/>
        </authorList>
    </citation>
    <scope>NUCLEOTIDE SEQUENCE</scope>
    <source>
        <strain evidence="3">MST-FP2251</strain>
    </source>
</reference>
<dbReference type="Pfam" id="PF00155">
    <property type="entry name" value="Aminotran_1_2"/>
    <property type="match status" value="1"/>
</dbReference>
<feature type="domain" description="Aminotransferase class I/classII large" evidence="2">
    <location>
        <begin position="87"/>
        <end position="367"/>
    </location>
</feature>
<dbReference type="InterPro" id="IPR050478">
    <property type="entry name" value="Ethylene_sulfur-biosynth"/>
</dbReference>
<organism evidence="3 4">
    <name type="scientific">Aspergillus nanangensis</name>
    <dbReference type="NCBI Taxonomy" id="2582783"/>
    <lineage>
        <taxon>Eukaryota</taxon>
        <taxon>Fungi</taxon>
        <taxon>Dikarya</taxon>
        <taxon>Ascomycota</taxon>
        <taxon>Pezizomycotina</taxon>
        <taxon>Eurotiomycetes</taxon>
        <taxon>Eurotiomycetidae</taxon>
        <taxon>Eurotiales</taxon>
        <taxon>Aspergillaceae</taxon>
        <taxon>Aspergillus</taxon>
        <taxon>Aspergillus subgen. Circumdati</taxon>
    </lineage>
</organism>
<dbReference type="EMBL" id="VCAU01000109">
    <property type="protein sequence ID" value="KAF9884872.1"/>
    <property type="molecule type" value="Genomic_DNA"/>
</dbReference>
<dbReference type="PANTHER" id="PTHR43795">
    <property type="entry name" value="BIFUNCTIONAL ASPARTATE AMINOTRANSFERASE AND GLUTAMATE/ASPARTATE-PREPHENATE AMINOTRANSFERASE-RELATED"/>
    <property type="match status" value="1"/>
</dbReference>
<dbReference type="InterPro" id="IPR004839">
    <property type="entry name" value="Aminotransferase_I/II_large"/>
</dbReference>
<keyword evidence="1" id="KW-0663">Pyridoxal phosphate</keyword>
<dbReference type="InterPro" id="IPR015424">
    <property type="entry name" value="PyrdxlP-dep_Trfase"/>
</dbReference>
<dbReference type="Gene3D" id="3.90.1150.10">
    <property type="entry name" value="Aspartate Aminotransferase, domain 1"/>
    <property type="match status" value="1"/>
</dbReference>
<dbReference type="InterPro" id="IPR015422">
    <property type="entry name" value="PyrdxlP-dep_Trfase_small"/>
</dbReference>
<evidence type="ECO:0000313" key="3">
    <source>
        <dbReference type="EMBL" id="KAF9884872.1"/>
    </source>
</evidence>
<sequence>MQSTISARGEAFAEKKPVFFDVLSNLWDPESNPNGIVNIGLAENSLLHPELVKFINAEVLETTSFRSLVNVLDFSFGSVDPFSLEGVQLYEQAYQRAIEDGKSVKAILLCSPSNPLGRFILPIYVNYGRCYPRGVLESYMKLCNRRRLHLISDEIYGLSVWDNPALDDNVGFTSVLSIDAAQFMNPSMVHVVWGLSKAIGFWCDGLANRMLDQPKQCCIFDLRRGNILRPPVVISQNVTANHSHRLFNFPSSLADKCATALLMDDEVVDHLVSLNQSRLKESYDHVTQLLRDHGIPFKESNACLFVWVNLAAVVKDDQLSDDDILARLRAEMVYVTSGSTYASEERGWFRLVIAHPRHVLDEGVRRIASAIL</sequence>
<dbReference type="GO" id="GO:0030170">
    <property type="term" value="F:pyridoxal phosphate binding"/>
    <property type="evidence" value="ECO:0007669"/>
    <property type="project" value="InterPro"/>
</dbReference>
<evidence type="ECO:0000256" key="1">
    <source>
        <dbReference type="ARBA" id="ARBA00022898"/>
    </source>
</evidence>
<keyword evidence="4" id="KW-1185">Reference proteome</keyword>
<dbReference type="AlphaFoldDB" id="A0AAD4CEJ9"/>